<evidence type="ECO:0000256" key="8">
    <source>
        <dbReference type="ARBA" id="ARBA00023136"/>
    </source>
</evidence>
<evidence type="ECO:0000313" key="12">
    <source>
        <dbReference type="EMBL" id="TGZ78625.1"/>
    </source>
</evidence>
<feature type="transmembrane region" description="Helical" evidence="10">
    <location>
        <begin position="1340"/>
        <end position="1364"/>
    </location>
</feature>
<dbReference type="InterPro" id="IPR003439">
    <property type="entry name" value="ABC_transporter-like_ATP-bd"/>
</dbReference>
<dbReference type="SMART" id="SM00382">
    <property type="entry name" value="AAA"/>
    <property type="match status" value="2"/>
</dbReference>
<dbReference type="FunFam" id="3.40.50.300:FF:000054">
    <property type="entry name" value="ABC multidrug transporter atrF"/>
    <property type="match status" value="1"/>
</dbReference>
<dbReference type="InterPro" id="IPR034003">
    <property type="entry name" value="ABCG_PDR_2"/>
</dbReference>
<evidence type="ECO:0000256" key="10">
    <source>
        <dbReference type="SAM" id="Phobius"/>
    </source>
</evidence>
<dbReference type="SUPFAM" id="SSF52540">
    <property type="entry name" value="P-loop containing nucleoside triphosphate hydrolases"/>
    <property type="match status" value="2"/>
</dbReference>
<dbReference type="CDD" id="cd03232">
    <property type="entry name" value="ABCG_PDR_domain2"/>
    <property type="match status" value="1"/>
</dbReference>
<keyword evidence="6" id="KW-0067">ATP-binding</keyword>
<evidence type="ECO:0000256" key="1">
    <source>
        <dbReference type="ARBA" id="ARBA00004141"/>
    </source>
</evidence>
<evidence type="ECO:0000256" key="7">
    <source>
        <dbReference type="ARBA" id="ARBA00022989"/>
    </source>
</evidence>
<feature type="region of interest" description="Disordered" evidence="9">
    <location>
        <begin position="1"/>
        <end position="66"/>
    </location>
</feature>
<dbReference type="GO" id="GO:0016887">
    <property type="term" value="F:ATP hydrolysis activity"/>
    <property type="evidence" value="ECO:0007669"/>
    <property type="project" value="InterPro"/>
</dbReference>
<keyword evidence="8 10" id="KW-0472">Membrane</keyword>
<evidence type="ECO:0000256" key="2">
    <source>
        <dbReference type="ARBA" id="ARBA00006012"/>
    </source>
</evidence>
<name>A0A4S2MNN9_9PEZI</name>
<feature type="transmembrane region" description="Helical" evidence="10">
    <location>
        <begin position="1497"/>
        <end position="1515"/>
    </location>
</feature>
<dbReference type="InterPro" id="IPR043926">
    <property type="entry name" value="ABCG_dom"/>
</dbReference>
<comment type="similarity">
    <text evidence="2">Belongs to the ABC transporter superfamily. ABCG family. PDR (TC 3.A.1.205) subfamily.</text>
</comment>
<dbReference type="InterPro" id="IPR034001">
    <property type="entry name" value="ABCG_PDR_1"/>
</dbReference>
<feature type="transmembrane region" description="Helical" evidence="10">
    <location>
        <begin position="567"/>
        <end position="587"/>
    </location>
</feature>
<proteinExistence type="inferred from homology"/>
<organism evidence="12 13">
    <name type="scientific">Ascodesmis nigricans</name>
    <dbReference type="NCBI Taxonomy" id="341454"/>
    <lineage>
        <taxon>Eukaryota</taxon>
        <taxon>Fungi</taxon>
        <taxon>Dikarya</taxon>
        <taxon>Ascomycota</taxon>
        <taxon>Pezizomycotina</taxon>
        <taxon>Pezizomycetes</taxon>
        <taxon>Pezizales</taxon>
        <taxon>Ascodesmidaceae</taxon>
        <taxon>Ascodesmis</taxon>
    </lineage>
</organism>
<feature type="compositionally biased region" description="Polar residues" evidence="9">
    <location>
        <begin position="48"/>
        <end position="60"/>
    </location>
</feature>
<feature type="region of interest" description="Disordered" evidence="9">
    <location>
        <begin position="853"/>
        <end position="877"/>
    </location>
</feature>
<dbReference type="Pfam" id="PF19055">
    <property type="entry name" value="ABC2_membrane_7"/>
    <property type="match status" value="1"/>
</dbReference>
<protein>
    <recommendedName>
        <fullName evidence="11">ABC transporter domain-containing protein</fullName>
    </recommendedName>
</protein>
<dbReference type="InterPro" id="IPR027417">
    <property type="entry name" value="P-loop_NTPase"/>
</dbReference>
<evidence type="ECO:0000313" key="13">
    <source>
        <dbReference type="Proteomes" id="UP000298138"/>
    </source>
</evidence>
<dbReference type="Pfam" id="PF14510">
    <property type="entry name" value="ABC_trans_N"/>
    <property type="match status" value="1"/>
</dbReference>
<dbReference type="Proteomes" id="UP000298138">
    <property type="component" value="Unassembled WGS sequence"/>
</dbReference>
<dbReference type="InterPro" id="IPR003593">
    <property type="entry name" value="AAA+_ATPase"/>
</dbReference>
<evidence type="ECO:0000256" key="5">
    <source>
        <dbReference type="ARBA" id="ARBA00022741"/>
    </source>
</evidence>
<feature type="transmembrane region" description="Helical" evidence="10">
    <location>
        <begin position="1376"/>
        <end position="1394"/>
    </location>
</feature>
<keyword evidence="3" id="KW-0813">Transport</keyword>
<keyword evidence="5" id="KW-0547">Nucleotide-binding</keyword>
<feature type="transmembrane region" description="Helical" evidence="10">
    <location>
        <begin position="1303"/>
        <end position="1328"/>
    </location>
</feature>
<sequence>MAQSGDLIPGGAHLPPPPHSHPSSFSSVSSSSDTPSTPTQREHAPITQVVSHRSQQTNRNHAAGDGDAVDVEAALKDFESLRQQLTNASNRPQTPSIRRHTIKQHHGDEETGGKPADNNFIDLEEYLKRENHERESAGAAPKKIGVSFRDLTVSGTGPGWIPVQTFPQKLLTLVGWDLINMIRMAFGPGPPSKPIIQGFAGVVRPGEMLLVLGKPGSGSSTFLRALTNQPRGFTQISGEVHYAGIPFDDANGPYRAEIVFTDEDDEHLPTLTVDQTVRFALKSKTPQKRTPGTSKGAFVDQMVELFAKMFSMGNVLNTIVGNAYVRGVSGGERKRVSIMEALASRATIYAWDNSTRGLDSSIAGDYVRSLRILTTLTSSTTIATLYQVSESIYREFDKVCLIHAGRQIYFGPVTEAREYFESLGFEASPRITTSDFLTTITDKNERRIRPGMESQVPTTPEQLEQAFRNSKYWRTVQSDLAAYDEELEANAGSDADNFKTAVAEEKSRLSRKTSPYTVSFPMQVLYLAQRELQLVLQDRTGLYTSIFNIIVMGLIIGSMFYQIPQTSAGAFILGGVLFFNTIVIGWLQMIEAIKMPMGRGITAKQTTLGFYRPSALVLGRTIADLPVLAMNVTLFTIIMYWMAGMQADAGKFFLQLLFIYLNVVCLTAAYRAIGAFSKDINISLRIAYLFLNIIALFAGYMQPYNTMKSWVYKWIFWAQPISYALEAVMVNQFDGMDLACSPAQLVPQVPGASIQNQVCTLPGSEAQSAVVEGARYLATYGYARAHLWRNFGIICGFTLFYLSIAVIGVEYINWGGGGGLIKMFTKPPPSPPAPATDELPVAENPVDRITTKELDPRTTSPAGNGAPLTTARTQHSLAQVRSTATSHMRGSGSIFTWRNVEYTIGADTKLLHGVDGFVKPGRLTALMGPSGAGKTTLLDNLAMRKRVGVISGELLMNGKPLQPDFERSTAYVEQQDVHDWSSTVREALEFSAILRQPKSVPVQEKKEHVENLIKLLELEHLADALIGMPGYFGLSVEERKRVTIGVELAANPKELLFLDEPTSGLDSNGALSIIRLLRKLADETSIAILCTIHQPSGILFQEFDDVCLLQRGHQVYFGPIGKAGADVIDYFQRHGGHTPAADVNPAEYILDVIRETPSEATSWGEVWENSHVSRDMRDEIETIISIRSEQPLEDRELRSLKFAMPLKDQIIQVAKRVWRHYWRDASYGYSKIFSNLSMALVAGVLFLNSGNTVREMQSRAFAVFLMLVLSPMIHTSVQVKFLEFRSLYETRERNSKIYSAPAWIAAMALVEIPYAILSAIVFFLPWYYMVGFPDDSSRAGYAFFYLLLFQIWIPHAAMWIAAVCNDMTMISLVNPIFFFITIGVTGILVPYPQLPAFYSSWLYWVNPLTWVSRGMIANALHAIPVRCSPEELVSFLPPANTTCGEYVTGWINSAPGYIVDLQRSDRCEYCMYKVGDEFLDTVNIDGVKTRWRDLGVFFAYVVVNVVLCFVAYWAVREVRWGRVWKKLRRRE</sequence>
<feature type="domain" description="ABC transporter" evidence="11">
    <location>
        <begin position="895"/>
        <end position="1136"/>
    </location>
</feature>
<dbReference type="InterPro" id="IPR029481">
    <property type="entry name" value="ABC_trans_N"/>
</dbReference>
<reference evidence="12 13" key="1">
    <citation type="submission" date="2019-04" db="EMBL/GenBank/DDBJ databases">
        <title>Comparative genomics and transcriptomics to analyze fruiting body development in filamentous ascomycetes.</title>
        <authorList>
            <consortium name="DOE Joint Genome Institute"/>
            <person name="Lutkenhaus R."/>
            <person name="Traeger S."/>
            <person name="Breuer J."/>
            <person name="Kuo A."/>
            <person name="Lipzen A."/>
            <person name="Pangilinan J."/>
            <person name="Dilworth D."/>
            <person name="Sandor L."/>
            <person name="Poggeler S."/>
            <person name="Barry K."/>
            <person name="Grigoriev I.V."/>
            <person name="Nowrousian M."/>
        </authorList>
    </citation>
    <scope>NUCLEOTIDE SEQUENCE [LARGE SCALE GENOMIC DNA]</scope>
    <source>
        <strain evidence="12 13">CBS 389.68</strain>
    </source>
</reference>
<dbReference type="OrthoDB" id="245989at2759"/>
<dbReference type="GO" id="GO:0016020">
    <property type="term" value="C:membrane"/>
    <property type="evidence" value="ECO:0007669"/>
    <property type="project" value="UniProtKB-SubCell"/>
</dbReference>
<dbReference type="PROSITE" id="PS50893">
    <property type="entry name" value="ABC_TRANSPORTER_2"/>
    <property type="match status" value="2"/>
</dbReference>
<accession>A0A4S2MNN9</accession>
<feature type="region of interest" description="Disordered" evidence="9">
    <location>
        <begin position="85"/>
        <end position="118"/>
    </location>
</feature>
<evidence type="ECO:0000256" key="3">
    <source>
        <dbReference type="ARBA" id="ARBA00022448"/>
    </source>
</evidence>
<gene>
    <name evidence="12" type="ORF">EX30DRAFT_322197</name>
</gene>
<dbReference type="InParanoid" id="A0A4S2MNN9"/>
<evidence type="ECO:0000256" key="6">
    <source>
        <dbReference type="ARBA" id="ARBA00022840"/>
    </source>
</evidence>
<dbReference type="CDD" id="cd03233">
    <property type="entry name" value="ABCG_PDR_domain1"/>
    <property type="match status" value="1"/>
</dbReference>
<dbReference type="Pfam" id="PF06422">
    <property type="entry name" value="PDR_CDR"/>
    <property type="match status" value="1"/>
</dbReference>
<evidence type="ECO:0000259" key="11">
    <source>
        <dbReference type="PROSITE" id="PS50893"/>
    </source>
</evidence>
<dbReference type="EMBL" id="ML220139">
    <property type="protein sequence ID" value="TGZ78625.1"/>
    <property type="molecule type" value="Genomic_DNA"/>
</dbReference>
<feature type="transmembrane region" description="Helical" evidence="10">
    <location>
        <begin position="649"/>
        <end position="670"/>
    </location>
</feature>
<dbReference type="Gene3D" id="3.40.50.300">
    <property type="entry name" value="P-loop containing nucleotide triphosphate hydrolases"/>
    <property type="match status" value="2"/>
</dbReference>
<feature type="transmembrane region" description="Helical" evidence="10">
    <location>
        <begin position="791"/>
        <end position="814"/>
    </location>
</feature>
<dbReference type="STRING" id="341454.A0A4S2MNN9"/>
<comment type="subcellular location">
    <subcellularLocation>
        <location evidence="1">Membrane</location>
        <topology evidence="1">Multi-pass membrane protein</topology>
    </subcellularLocation>
</comment>
<feature type="compositionally biased region" description="Low complexity" evidence="9">
    <location>
        <begin position="21"/>
        <end position="39"/>
    </location>
</feature>
<feature type="compositionally biased region" description="Polar residues" evidence="9">
    <location>
        <begin position="85"/>
        <end position="96"/>
    </location>
</feature>
<dbReference type="GO" id="GO:0005524">
    <property type="term" value="F:ATP binding"/>
    <property type="evidence" value="ECO:0007669"/>
    <property type="project" value="UniProtKB-KW"/>
</dbReference>
<feature type="transmembrane region" description="Helical" evidence="10">
    <location>
        <begin position="682"/>
        <end position="701"/>
    </location>
</feature>
<keyword evidence="13" id="KW-1185">Reference proteome</keyword>
<dbReference type="Pfam" id="PF01061">
    <property type="entry name" value="ABC2_membrane"/>
    <property type="match status" value="2"/>
</dbReference>
<keyword evidence="7 10" id="KW-1133">Transmembrane helix</keyword>
<feature type="transmembrane region" description="Helical" evidence="10">
    <location>
        <begin position="622"/>
        <end position="643"/>
    </location>
</feature>
<dbReference type="InterPro" id="IPR010929">
    <property type="entry name" value="PDR_CDR_ABC"/>
</dbReference>
<dbReference type="GO" id="GO:0140359">
    <property type="term" value="F:ABC-type transporter activity"/>
    <property type="evidence" value="ECO:0007669"/>
    <property type="project" value="InterPro"/>
</dbReference>
<feature type="transmembrane region" description="Helical" evidence="10">
    <location>
        <begin position="540"/>
        <end position="561"/>
    </location>
</feature>
<keyword evidence="4 10" id="KW-0812">Transmembrane</keyword>
<dbReference type="InterPro" id="IPR013525">
    <property type="entry name" value="ABC2_TM"/>
</dbReference>
<dbReference type="Pfam" id="PF00005">
    <property type="entry name" value="ABC_tran"/>
    <property type="match status" value="2"/>
</dbReference>
<evidence type="ECO:0000256" key="4">
    <source>
        <dbReference type="ARBA" id="ARBA00022692"/>
    </source>
</evidence>
<feature type="transmembrane region" description="Helical" evidence="10">
    <location>
        <begin position="1260"/>
        <end position="1282"/>
    </location>
</feature>
<dbReference type="PANTHER" id="PTHR19241">
    <property type="entry name" value="ATP-BINDING CASSETTE TRANSPORTER"/>
    <property type="match status" value="1"/>
</dbReference>
<feature type="domain" description="ABC transporter" evidence="11">
    <location>
        <begin position="179"/>
        <end position="429"/>
    </location>
</feature>
<evidence type="ECO:0000256" key="9">
    <source>
        <dbReference type="SAM" id="MobiDB-lite"/>
    </source>
</evidence>